<gene>
    <name evidence="3" type="ORF">KXJ70_10045</name>
</gene>
<dbReference type="PANTHER" id="PTHR43615">
    <property type="entry name" value="PHOSPHOENOLPYRUVATE SYNTHASE-RELATED"/>
    <property type="match status" value="1"/>
</dbReference>
<feature type="domain" description="PEP-utilising enzyme mobile" evidence="1">
    <location>
        <begin position="719"/>
        <end position="789"/>
    </location>
</feature>
<feature type="domain" description="Pyruvate phosphate dikinase AMP/ATP-binding" evidence="2">
    <location>
        <begin position="58"/>
        <end position="190"/>
    </location>
</feature>
<protein>
    <recommendedName>
        <fullName evidence="5">Pyruvate, water dikinase</fullName>
    </recommendedName>
</protein>
<evidence type="ECO:0008006" key="5">
    <source>
        <dbReference type="Google" id="ProtNLM"/>
    </source>
</evidence>
<accession>A0ABS6VS24</accession>
<reference evidence="3" key="1">
    <citation type="submission" date="2021-07" db="EMBL/GenBank/DDBJ databases">
        <title>Zhongshania sp. CAU 1632 isolated from seawater.</title>
        <authorList>
            <person name="Kim W."/>
        </authorList>
    </citation>
    <scope>NUCLEOTIDE SEQUENCE</scope>
    <source>
        <strain evidence="3">CAU 1632</strain>
    </source>
</reference>
<evidence type="ECO:0000313" key="3">
    <source>
        <dbReference type="EMBL" id="MBW2941120.1"/>
    </source>
</evidence>
<evidence type="ECO:0000313" key="4">
    <source>
        <dbReference type="Proteomes" id="UP001166291"/>
    </source>
</evidence>
<dbReference type="PANTHER" id="PTHR43615:SF1">
    <property type="entry name" value="PPDK_N DOMAIN-CONTAINING PROTEIN"/>
    <property type="match status" value="1"/>
</dbReference>
<evidence type="ECO:0000259" key="1">
    <source>
        <dbReference type="Pfam" id="PF00391"/>
    </source>
</evidence>
<keyword evidence="4" id="KW-1185">Reference proteome</keyword>
<dbReference type="Proteomes" id="UP001166291">
    <property type="component" value="Unassembled WGS sequence"/>
</dbReference>
<dbReference type="Pfam" id="PF01326">
    <property type="entry name" value="PPDK_N"/>
    <property type="match status" value="1"/>
</dbReference>
<proteinExistence type="predicted"/>
<comment type="caution">
    <text evidence="3">The sequence shown here is derived from an EMBL/GenBank/DDBJ whole genome shotgun (WGS) entry which is preliminary data.</text>
</comment>
<evidence type="ECO:0000259" key="2">
    <source>
        <dbReference type="Pfam" id="PF01326"/>
    </source>
</evidence>
<dbReference type="InterPro" id="IPR051549">
    <property type="entry name" value="PEP_Utilizing_Enz"/>
</dbReference>
<dbReference type="InterPro" id="IPR002192">
    <property type="entry name" value="PPDK_AMP/ATP-bd"/>
</dbReference>
<name>A0ABS6VS24_9GAMM</name>
<organism evidence="3 4">
    <name type="scientific">Zhongshania aquimaris</name>
    <dbReference type="NCBI Taxonomy" id="2857107"/>
    <lineage>
        <taxon>Bacteria</taxon>
        <taxon>Pseudomonadati</taxon>
        <taxon>Pseudomonadota</taxon>
        <taxon>Gammaproteobacteria</taxon>
        <taxon>Cellvibrionales</taxon>
        <taxon>Spongiibacteraceae</taxon>
        <taxon>Zhongshania</taxon>
    </lineage>
</organism>
<dbReference type="InterPro" id="IPR008279">
    <property type="entry name" value="PEP-util_enz_mobile_dom"/>
</dbReference>
<sequence>MHSVTPEIHFLEELGVNQARLHAAGGKAAGLSQLMGWGLKVPVGFVILNAQRGEHPAELADYYRQLGAGQVAVRSSAFGEDGVESSFAGQYESILNVSGLDELKDAIDRCVDSLTSQRASSYQRDKHIQSSQMNVVVQNMVDASFAGVMFTVDPVSGRHDRQVIDAVAGLGEALVSGEATPDHYELDGEGKIVHSDLLGDAPMLSPQQCSALFSDAKKAVQEAGAPLDLEWAIDKAGELFWLQARPITTIGSDLNELDTPLKPGDVLTRCNVGEMMPGASCPLTFSTTGRCIENGMQHMHVSYAGRPAVNEEWTQVAMSHGKLFLNLSGSIAAAANVLGVDAKSMGYSLCGGVVEELKEPKKSYWWIRLLGTMRMLKYLYTVDDIIEKFEKRASHFSLPVTGTSHEIASALDQALPFYSEAMAVHLQSSTTSGFASNILQGMISGGQESTAVEQAEAASLMAGANDVESAVLVEQLDAIVAKIAENKEEAKQFINATPADAVTYLYSADSKISADFNDFLKRHGHRGYRELCMREASWADAPETLIATMQASVKGQLGGARKVTKPHQVDPNNLSRGLRWILPKAHNAIRRREKTKSLLVDIANRFKRSYRALGEQLFSEGKLSDADQVFFFTHRELIDFVDGKVDLGLWQSKTKARRTALYFQDKLKFDEICVGKPVPIDPRIHVNHEGKITGRPVSSGSVVGIARVAFSVDEAAGLNPGEILVAPITDVGWTPYFSLIAGLVTDVGSSVSHGAVIAREYGLPAIVNTRVATQQIKTGDKIHLDADTGVVTILQTFDSLNNNL</sequence>
<dbReference type="EMBL" id="JAHWDQ010000002">
    <property type="protein sequence ID" value="MBW2941120.1"/>
    <property type="molecule type" value="Genomic_DNA"/>
</dbReference>
<dbReference type="Pfam" id="PF00391">
    <property type="entry name" value="PEP-utilizers"/>
    <property type="match status" value="1"/>
</dbReference>
<dbReference type="RefSeq" id="WP_219043372.1">
    <property type="nucleotide sequence ID" value="NZ_JAHWDQ010000002.1"/>
</dbReference>